<sequence>MAGIDCDAAEPGGFDAEQPLVACAEDGSERFVLDKALFTGEGVSAAKASKAEYGSGWAVTISLRSAEQRTWTDYTTNHLSERVAFVVDGRVVSAPTIQGAITGDTTITGGSGGFTEDEATDLAKRLGG</sequence>
<accession>A0A1Q9LHE5</accession>
<dbReference type="Gene3D" id="3.30.1360.200">
    <property type="match status" value="1"/>
</dbReference>
<dbReference type="OrthoDB" id="5240379at2"/>
<dbReference type="AlphaFoldDB" id="A0A1Q9LHE5"/>
<evidence type="ECO:0000259" key="1">
    <source>
        <dbReference type="Pfam" id="PF22599"/>
    </source>
</evidence>
<evidence type="ECO:0000313" key="2">
    <source>
        <dbReference type="EMBL" id="OLR91430.1"/>
    </source>
</evidence>
<comment type="caution">
    <text evidence="2">The sequence shown here is derived from an EMBL/GenBank/DDBJ whole genome shotgun (WGS) entry which is preliminary data.</text>
</comment>
<proteinExistence type="predicted"/>
<name>A0A1Q9LHE5_9PSEU</name>
<reference evidence="2 3" key="1">
    <citation type="submission" date="2016-10" db="EMBL/GenBank/DDBJ databases">
        <title>The Draft Genome Sequence of Actinokineospora bangkokensis 44EHWT reveals the biosynthetic pathway of antifungal compounds Thailandins with unusual extender unit butylmalonyl-CoA.</title>
        <authorList>
            <person name="Greule A."/>
            <person name="Intra B."/>
            <person name="Flemming S."/>
            <person name="Rommel M.G."/>
            <person name="Panbangred W."/>
            <person name="Bechthold A."/>
        </authorList>
    </citation>
    <scope>NUCLEOTIDE SEQUENCE [LARGE SCALE GENOMIC DNA]</scope>
    <source>
        <strain evidence="2 3">44EHW</strain>
    </source>
</reference>
<dbReference type="Pfam" id="PF22599">
    <property type="entry name" value="SecDF_P1_head"/>
    <property type="match status" value="1"/>
</dbReference>
<organism evidence="2 3">
    <name type="scientific">Actinokineospora bangkokensis</name>
    <dbReference type="NCBI Taxonomy" id="1193682"/>
    <lineage>
        <taxon>Bacteria</taxon>
        <taxon>Bacillati</taxon>
        <taxon>Actinomycetota</taxon>
        <taxon>Actinomycetes</taxon>
        <taxon>Pseudonocardiales</taxon>
        <taxon>Pseudonocardiaceae</taxon>
        <taxon>Actinokineospora</taxon>
    </lineage>
</organism>
<dbReference type="Proteomes" id="UP000186040">
    <property type="component" value="Unassembled WGS sequence"/>
</dbReference>
<dbReference type="InterPro" id="IPR054384">
    <property type="entry name" value="SecDF_P1_head"/>
</dbReference>
<dbReference type="RefSeq" id="WP_075976827.1">
    <property type="nucleotide sequence ID" value="NZ_MKQR01000023.1"/>
</dbReference>
<gene>
    <name evidence="2" type="ORF">BJP25_00915</name>
</gene>
<keyword evidence="3" id="KW-1185">Reference proteome</keyword>
<protein>
    <recommendedName>
        <fullName evidence="1">SecDF P1 head subdomain domain-containing protein</fullName>
    </recommendedName>
</protein>
<feature type="domain" description="SecDF P1 head subdomain" evidence="1">
    <location>
        <begin position="26"/>
        <end position="126"/>
    </location>
</feature>
<dbReference type="EMBL" id="MKQR01000023">
    <property type="protein sequence ID" value="OLR91430.1"/>
    <property type="molecule type" value="Genomic_DNA"/>
</dbReference>
<evidence type="ECO:0000313" key="3">
    <source>
        <dbReference type="Proteomes" id="UP000186040"/>
    </source>
</evidence>
<dbReference type="STRING" id="1193682.BJP25_00915"/>